<keyword evidence="3" id="KW-1185">Reference proteome</keyword>
<dbReference type="EMBL" id="CACRXK020011211">
    <property type="protein sequence ID" value="CAB4020972.1"/>
    <property type="molecule type" value="Genomic_DNA"/>
</dbReference>
<proteinExistence type="predicted"/>
<dbReference type="Pfam" id="PF20499">
    <property type="entry name" value="DUF6729"/>
    <property type="match status" value="2"/>
</dbReference>
<gene>
    <name evidence="2" type="ORF">PACLA_8A017862</name>
</gene>
<comment type="caution">
    <text evidence="2">The sequence shown here is derived from an EMBL/GenBank/DDBJ whole genome shotgun (WGS) entry which is preliminary data.</text>
</comment>
<evidence type="ECO:0000313" key="2">
    <source>
        <dbReference type="EMBL" id="CAB4020972.1"/>
    </source>
</evidence>
<dbReference type="AlphaFoldDB" id="A0A6S7JX52"/>
<dbReference type="InterPro" id="IPR046616">
    <property type="entry name" value="DUF6729"/>
</dbReference>
<protein>
    <recommendedName>
        <fullName evidence="1">DUF6729 domain-containing protein</fullName>
    </recommendedName>
</protein>
<feature type="domain" description="DUF6729" evidence="1">
    <location>
        <begin position="25"/>
        <end position="157"/>
    </location>
</feature>
<feature type="domain" description="DUF6729" evidence="1">
    <location>
        <begin position="453"/>
        <end position="560"/>
    </location>
</feature>
<dbReference type="Proteomes" id="UP001152795">
    <property type="component" value="Unassembled WGS sequence"/>
</dbReference>
<evidence type="ECO:0000259" key="1">
    <source>
        <dbReference type="Pfam" id="PF20499"/>
    </source>
</evidence>
<dbReference type="OrthoDB" id="10057688at2759"/>
<dbReference type="PANTHER" id="PTHR24401:SF29">
    <property type="entry name" value="SI:CH211-243P7.3-RELATED"/>
    <property type="match status" value="1"/>
</dbReference>
<accession>A0A6S7JX52</accession>
<evidence type="ECO:0000313" key="3">
    <source>
        <dbReference type="Proteomes" id="UP001152795"/>
    </source>
</evidence>
<sequence length="716" mass="80699">MTVPATAAPLKARALEKKIHLPKAWQDTLPILQQEWLSKSLYTCNPKTGRAELVSKLQMWWYPPQPRQQHSTPPPDPYFLLPFFLWAPQKIWGVKLLCSDECQEKQKGQGATKIVNLTQAGLYKTVRKVLAIDGWYYLGTEYLECKFCRKKFASWSNMGLFKIPSAAQTIPPLPAIPKPDWFLAVYLRDVINRLNETKAKITSTVSNGELKRSYIEEARSLKGSRSTSQLVNNSVFGRCEDALTVKKNAEAEVNAFKSFRWSLENGLGYADWLVDIMRSERGTTAPLSVSKHAFKRYLTSFPDGQAVVQQKKSERLKKTAQTQAKTAEYLERLKCGRELISWSPAVIKQLDDGHELQFHDTQIAKKLAGKTSFTAAWATNVGNEFGHVFASVLTAAEGNGLQQLATGLVDCYEKAGVSPPELVYTDRDCCCNFHWLTVGGRVLWSSVDSVDAKEAMALDLGHWNQFPAIVTHKYACDLRVIRLLRDKGLGNGPYRLCKTIVEEHNERYLQKSLANLTQCKSFQNASNIGLVTRPALSEPPPMATVPKFRWLLSVYCQDVLLRIDEVAKKLAGPAAKTAEWMTNVGKEHGQILVSVMTAKERNGLSKMASGIVQRYVDARVDPPVLMYVDRDCCSGKTKHLFPGWGDLLVRLDISHFIRRIVTGCSTEPHQLHKMFMIRLSQCIFHWDSQDVERLKVAKKNELEKLGMQPGREGHPS</sequence>
<reference evidence="2" key="1">
    <citation type="submission" date="2020-04" db="EMBL/GenBank/DDBJ databases">
        <authorList>
            <person name="Alioto T."/>
            <person name="Alioto T."/>
            <person name="Gomez Garrido J."/>
        </authorList>
    </citation>
    <scope>NUCLEOTIDE SEQUENCE</scope>
    <source>
        <strain evidence="2">A484AB</strain>
    </source>
</reference>
<organism evidence="2 3">
    <name type="scientific">Paramuricea clavata</name>
    <name type="common">Red gorgonian</name>
    <name type="synonym">Violescent sea-whip</name>
    <dbReference type="NCBI Taxonomy" id="317549"/>
    <lineage>
        <taxon>Eukaryota</taxon>
        <taxon>Metazoa</taxon>
        <taxon>Cnidaria</taxon>
        <taxon>Anthozoa</taxon>
        <taxon>Octocorallia</taxon>
        <taxon>Malacalcyonacea</taxon>
        <taxon>Plexauridae</taxon>
        <taxon>Paramuricea</taxon>
    </lineage>
</organism>
<dbReference type="PANTHER" id="PTHR24401">
    <property type="entry name" value="SI:CH211-243P7.3-RELATED"/>
    <property type="match status" value="1"/>
</dbReference>
<name>A0A6S7JX52_PARCT</name>